<feature type="compositionally biased region" description="Polar residues" evidence="1">
    <location>
        <begin position="168"/>
        <end position="177"/>
    </location>
</feature>
<organism evidence="2 3">
    <name type="scientific">Xenopus laevis</name>
    <name type="common">African clawed frog</name>
    <dbReference type="NCBI Taxonomy" id="8355"/>
    <lineage>
        <taxon>Eukaryota</taxon>
        <taxon>Metazoa</taxon>
        <taxon>Chordata</taxon>
        <taxon>Craniata</taxon>
        <taxon>Vertebrata</taxon>
        <taxon>Euteleostomi</taxon>
        <taxon>Amphibia</taxon>
        <taxon>Batrachia</taxon>
        <taxon>Anura</taxon>
        <taxon>Pipoidea</taxon>
        <taxon>Pipidae</taxon>
        <taxon>Xenopodinae</taxon>
        <taxon>Xenopus</taxon>
        <taxon>Xenopus</taxon>
    </lineage>
</organism>
<feature type="region of interest" description="Disordered" evidence="1">
    <location>
        <begin position="82"/>
        <end position="113"/>
    </location>
</feature>
<dbReference type="AlphaFoldDB" id="A0A974BWM4"/>
<proteinExistence type="predicted"/>
<feature type="region of interest" description="Disordered" evidence="1">
    <location>
        <begin position="1"/>
        <end position="29"/>
    </location>
</feature>
<gene>
    <name evidence="2" type="ORF">XELAEV_18047995mg</name>
</gene>
<name>A0A974BWM4_XENLA</name>
<dbReference type="EMBL" id="CM004483">
    <property type="protein sequence ID" value="OCT61962.1"/>
    <property type="molecule type" value="Genomic_DNA"/>
</dbReference>
<dbReference type="Proteomes" id="UP000694892">
    <property type="component" value="Chromosome 9_10S"/>
</dbReference>
<protein>
    <submittedName>
        <fullName evidence="2">Uncharacterized protein</fullName>
    </submittedName>
</protein>
<feature type="region of interest" description="Disordered" evidence="1">
    <location>
        <begin position="132"/>
        <end position="201"/>
    </location>
</feature>
<sequence length="230" mass="25923">SQQPVDVPRNPQSDLKVRTLGQKSPPIRHASTTVKIGTLPTSLKLLNPSVIKHHEDVATESFHTLQSDQTSRTRITNEWCLPSTATPPSQVSKFKSRNYPPTSLEPPMHKEKASSVETNFQSEQTVRRTIKQLLPPKPTLPSQESKYKNWNCPPTSSEPSMYEEKASNAKTILQSDQTVRRTSEQCLPPKPTLPSQRSKFKSWHCPPTSSVSLQGDYKLIYTLTAYESRD</sequence>
<evidence type="ECO:0000313" key="3">
    <source>
        <dbReference type="Proteomes" id="UP000694892"/>
    </source>
</evidence>
<accession>A0A974BWM4</accession>
<feature type="compositionally biased region" description="Polar residues" evidence="1">
    <location>
        <begin position="83"/>
        <end position="93"/>
    </location>
</feature>
<evidence type="ECO:0000313" key="2">
    <source>
        <dbReference type="EMBL" id="OCT61962.1"/>
    </source>
</evidence>
<evidence type="ECO:0000256" key="1">
    <source>
        <dbReference type="SAM" id="MobiDB-lite"/>
    </source>
</evidence>
<feature type="non-terminal residue" evidence="2">
    <location>
        <position position="1"/>
    </location>
</feature>
<reference evidence="3" key="1">
    <citation type="journal article" date="2016" name="Nature">
        <title>Genome evolution in the allotetraploid frog Xenopus laevis.</title>
        <authorList>
            <person name="Session A.M."/>
            <person name="Uno Y."/>
            <person name="Kwon T."/>
            <person name="Chapman J.A."/>
            <person name="Toyoda A."/>
            <person name="Takahashi S."/>
            <person name="Fukui A."/>
            <person name="Hikosaka A."/>
            <person name="Suzuki A."/>
            <person name="Kondo M."/>
            <person name="van Heeringen S.J."/>
            <person name="Quigley I."/>
            <person name="Heinz S."/>
            <person name="Ogino H."/>
            <person name="Ochi H."/>
            <person name="Hellsten U."/>
            <person name="Lyons J.B."/>
            <person name="Simakov O."/>
            <person name="Putnam N."/>
            <person name="Stites J."/>
            <person name="Kuroki Y."/>
            <person name="Tanaka T."/>
            <person name="Michiue T."/>
            <person name="Watanabe M."/>
            <person name="Bogdanovic O."/>
            <person name="Lister R."/>
            <person name="Georgiou G."/>
            <person name="Paranjpe S.S."/>
            <person name="van Kruijsbergen I."/>
            <person name="Shu S."/>
            <person name="Carlson J."/>
            <person name="Kinoshita T."/>
            <person name="Ohta Y."/>
            <person name="Mawaribuchi S."/>
            <person name="Jenkins J."/>
            <person name="Grimwood J."/>
            <person name="Schmutz J."/>
            <person name="Mitros T."/>
            <person name="Mozaffari S.V."/>
            <person name="Suzuki Y."/>
            <person name="Haramoto Y."/>
            <person name="Yamamoto T.S."/>
            <person name="Takagi C."/>
            <person name="Heald R."/>
            <person name="Miller K."/>
            <person name="Haudenschild C."/>
            <person name="Kitzman J."/>
            <person name="Nakayama T."/>
            <person name="Izutsu Y."/>
            <person name="Robert J."/>
            <person name="Fortriede J."/>
            <person name="Burns K."/>
            <person name="Lotay V."/>
            <person name="Karimi K."/>
            <person name="Yasuoka Y."/>
            <person name="Dichmann D.S."/>
            <person name="Flajnik M.F."/>
            <person name="Houston D.W."/>
            <person name="Shendure J."/>
            <person name="DuPasquier L."/>
            <person name="Vize P.D."/>
            <person name="Zorn A.M."/>
            <person name="Ito M."/>
            <person name="Marcotte E.M."/>
            <person name="Wallingford J.B."/>
            <person name="Ito Y."/>
            <person name="Asashima M."/>
            <person name="Ueno N."/>
            <person name="Matsuda Y."/>
            <person name="Veenstra G.J."/>
            <person name="Fujiyama A."/>
            <person name="Harland R.M."/>
            <person name="Taira M."/>
            <person name="Rokhsar D.S."/>
        </authorList>
    </citation>
    <scope>NUCLEOTIDE SEQUENCE [LARGE SCALE GENOMIC DNA]</scope>
    <source>
        <strain evidence="3">J</strain>
    </source>
</reference>